<reference evidence="1 2" key="1">
    <citation type="journal article" date="2016" name="Nat. Commun.">
        <title>Thousands of microbial genomes shed light on interconnected biogeochemical processes in an aquifer system.</title>
        <authorList>
            <person name="Anantharaman K."/>
            <person name="Brown C.T."/>
            <person name="Hug L.A."/>
            <person name="Sharon I."/>
            <person name="Castelle C.J."/>
            <person name="Probst A.J."/>
            <person name="Thomas B.C."/>
            <person name="Singh A."/>
            <person name="Wilkins M.J."/>
            <person name="Karaoz U."/>
            <person name="Brodie E.L."/>
            <person name="Williams K.H."/>
            <person name="Hubbard S.S."/>
            <person name="Banfield J.F."/>
        </authorList>
    </citation>
    <scope>NUCLEOTIDE SEQUENCE [LARGE SCALE GENOMIC DNA]</scope>
</reference>
<dbReference type="SUPFAM" id="SSF56112">
    <property type="entry name" value="Protein kinase-like (PK-like)"/>
    <property type="match status" value="1"/>
</dbReference>
<dbReference type="InterPro" id="IPR011009">
    <property type="entry name" value="Kinase-like_dom_sf"/>
</dbReference>
<dbReference type="Gene3D" id="3.90.1200.10">
    <property type="match status" value="1"/>
</dbReference>
<dbReference type="Proteomes" id="UP000178429">
    <property type="component" value="Unassembled WGS sequence"/>
</dbReference>
<dbReference type="EMBL" id="MGHL01000001">
    <property type="protein sequence ID" value="OGM70876.1"/>
    <property type="molecule type" value="Genomic_DNA"/>
</dbReference>
<organism evidence="1 2">
    <name type="scientific">Candidatus Woesebacteria bacterium RIFCSPLOWO2_01_FULL_44_14</name>
    <dbReference type="NCBI Taxonomy" id="1802525"/>
    <lineage>
        <taxon>Bacteria</taxon>
        <taxon>Candidatus Woeseibacteriota</taxon>
    </lineage>
</organism>
<gene>
    <name evidence="1" type="ORF">A2975_01210</name>
</gene>
<name>A0A1F8C3K6_9BACT</name>
<dbReference type="AlphaFoldDB" id="A0A1F8C3K6"/>
<comment type="caution">
    <text evidence="1">The sequence shown here is derived from an EMBL/GenBank/DDBJ whole genome shotgun (WGS) entry which is preliminary data.</text>
</comment>
<proteinExistence type="predicted"/>
<evidence type="ECO:0000313" key="2">
    <source>
        <dbReference type="Proteomes" id="UP000178429"/>
    </source>
</evidence>
<accession>A0A1F8C3K6</accession>
<dbReference type="STRING" id="1802525.A2975_01210"/>
<evidence type="ECO:0008006" key="3">
    <source>
        <dbReference type="Google" id="ProtNLM"/>
    </source>
</evidence>
<evidence type="ECO:0000313" key="1">
    <source>
        <dbReference type="EMBL" id="OGM70876.1"/>
    </source>
</evidence>
<sequence>MERRDQITFDAVRISTKAMNALFENKFNSELILISPPGSSGARVSIFKSADTEFLYAVKCARDTRISLSDEVRKRDILAKYIPSHLPEILWTGDVEGFETIISECNGVHTLHNLIINGDLPHDQLLSIWEDAVSSFITVWKNSKTFPFNKDLCPRDFSKRIERIAKGLYEKTIMDVKLSNIWDKNIYVNGEEYPSIAQMLENISNIGTPSFGVTCHGDPQPSNIIVGREANKSWYCVDWEWSGPNHDWRMMASHLYGWWFTRCITLKERPLISVTNRGVELNYHAFLPNHFQSYPQSAFQLLEKTFGENLDEGARRDINKYLAALYLGDLRFLGIWNREVFAVPLLAQGVITANRSVSNLDNSVFDFSI</sequence>
<protein>
    <recommendedName>
        <fullName evidence="3">Aminoglycoside phosphotransferase domain-containing protein</fullName>
    </recommendedName>
</protein>